<dbReference type="OrthoDB" id="21502at2759"/>
<dbReference type="AlphaFoldDB" id="A0A0D7B016"/>
<dbReference type="Proteomes" id="UP000054007">
    <property type="component" value="Unassembled WGS sequence"/>
</dbReference>
<dbReference type="InterPro" id="IPR023213">
    <property type="entry name" value="CAT-like_dom_sf"/>
</dbReference>
<sequence>MACSDRIIHLPILDQTSPSKTLIMGSYLVARGRISPSRLRDALEELTGRWPILTSRIKKNAKTKLLDLRIPASLSDSRPAFIFTSKRSSGPCPHRWSLQERVHPDVLSIRPDFRDVSTPSFLDDLLKGKDTPMLHVHVNVFDDATCIGFHLPHAFADMLGLGLVVRAWAKLVNADDMKTVVLPEVMDGDPLADFAKMEYPSAPEEQAVVKANTTMHLYGWWGTLRYFVPLAFAVMTHKEISRSLFIPLSVVNALRAETMAGDEKARWVSENDIVTAILTYLNLLCHAPSSKTISLVYQGNMRGVIPPLSPAGPDDPVFLGNVLCGMRVELGTVSAAKKLSISDIALALRKSVLAQRTPLWMEHTTTTLRELARRQSTPIYVPANQQGYISISWAGAGIGKLSFGGALEPEQTVDGADGSLSYAGGFAMNPNQPGRSVMHVIQGRTEKNERTGEDGGFWCDFGAYSSKWKEIEGVLNGLGVKV</sequence>
<name>A0A0D7B016_9AGAR</name>
<evidence type="ECO:0000313" key="1">
    <source>
        <dbReference type="EMBL" id="KIY63968.1"/>
    </source>
</evidence>
<proteinExistence type="predicted"/>
<protein>
    <submittedName>
        <fullName evidence="1">Uncharacterized protein</fullName>
    </submittedName>
</protein>
<accession>A0A0D7B016</accession>
<reference evidence="1 2" key="1">
    <citation type="journal article" date="2015" name="Fungal Genet. Biol.">
        <title>Evolution of novel wood decay mechanisms in Agaricales revealed by the genome sequences of Fistulina hepatica and Cylindrobasidium torrendii.</title>
        <authorList>
            <person name="Floudas D."/>
            <person name="Held B.W."/>
            <person name="Riley R."/>
            <person name="Nagy L.G."/>
            <person name="Koehler G."/>
            <person name="Ransdell A.S."/>
            <person name="Younus H."/>
            <person name="Chow J."/>
            <person name="Chiniquy J."/>
            <person name="Lipzen A."/>
            <person name="Tritt A."/>
            <person name="Sun H."/>
            <person name="Haridas S."/>
            <person name="LaButti K."/>
            <person name="Ohm R.A."/>
            <person name="Kues U."/>
            <person name="Blanchette R.A."/>
            <person name="Grigoriev I.V."/>
            <person name="Minto R.E."/>
            <person name="Hibbett D.S."/>
        </authorList>
    </citation>
    <scope>NUCLEOTIDE SEQUENCE [LARGE SCALE GENOMIC DNA]</scope>
    <source>
        <strain evidence="1 2">FP15055 ss-10</strain>
    </source>
</reference>
<dbReference type="EMBL" id="KN880661">
    <property type="protein sequence ID" value="KIY63968.1"/>
    <property type="molecule type" value="Genomic_DNA"/>
</dbReference>
<evidence type="ECO:0000313" key="2">
    <source>
        <dbReference type="Proteomes" id="UP000054007"/>
    </source>
</evidence>
<organism evidence="1 2">
    <name type="scientific">Cylindrobasidium torrendii FP15055 ss-10</name>
    <dbReference type="NCBI Taxonomy" id="1314674"/>
    <lineage>
        <taxon>Eukaryota</taxon>
        <taxon>Fungi</taxon>
        <taxon>Dikarya</taxon>
        <taxon>Basidiomycota</taxon>
        <taxon>Agaricomycotina</taxon>
        <taxon>Agaricomycetes</taxon>
        <taxon>Agaricomycetidae</taxon>
        <taxon>Agaricales</taxon>
        <taxon>Marasmiineae</taxon>
        <taxon>Physalacriaceae</taxon>
        <taxon>Cylindrobasidium</taxon>
    </lineage>
</organism>
<dbReference type="STRING" id="1314674.A0A0D7B016"/>
<keyword evidence="2" id="KW-1185">Reference proteome</keyword>
<gene>
    <name evidence="1" type="ORF">CYLTODRAFT_493504</name>
</gene>
<dbReference type="Gene3D" id="3.30.559.10">
    <property type="entry name" value="Chloramphenicol acetyltransferase-like domain"/>
    <property type="match status" value="2"/>
</dbReference>